<feature type="region of interest" description="Disordered" evidence="1">
    <location>
        <begin position="84"/>
        <end position="140"/>
    </location>
</feature>
<proteinExistence type="predicted"/>
<evidence type="ECO:0000256" key="1">
    <source>
        <dbReference type="SAM" id="MobiDB-lite"/>
    </source>
</evidence>
<reference evidence="2 3" key="1">
    <citation type="journal article" date="2019" name="Int. J. Syst. Evol. Microbiol.">
        <title>The Global Catalogue of Microorganisms (GCM) 10K type strain sequencing project: providing services to taxonomists for standard genome sequencing and annotation.</title>
        <authorList>
            <consortium name="The Broad Institute Genomics Platform"/>
            <consortium name="The Broad Institute Genome Sequencing Center for Infectious Disease"/>
            <person name="Wu L."/>
            <person name="Ma J."/>
        </authorList>
    </citation>
    <scope>NUCLEOTIDE SEQUENCE [LARGE SCALE GENOMIC DNA]</scope>
    <source>
        <strain evidence="2 3">JCM 11445</strain>
    </source>
</reference>
<gene>
    <name evidence="2" type="ORF">GCM10009576_027970</name>
</gene>
<evidence type="ECO:0000313" key="3">
    <source>
        <dbReference type="Proteomes" id="UP001500033"/>
    </source>
</evidence>
<comment type="caution">
    <text evidence="2">The sequence shown here is derived from an EMBL/GenBank/DDBJ whole genome shotgun (WGS) entry which is preliminary data.</text>
</comment>
<name>A0ABN1S7Z6_9ACTN</name>
<keyword evidence="3" id="KW-1185">Reference proteome</keyword>
<organism evidence="2 3">
    <name type="scientific">Streptomyces rhizosphaericus</name>
    <dbReference type="NCBI Taxonomy" id="114699"/>
    <lineage>
        <taxon>Bacteria</taxon>
        <taxon>Bacillati</taxon>
        <taxon>Actinomycetota</taxon>
        <taxon>Actinomycetes</taxon>
        <taxon>Kitasatosporales</taxon>
        <taxon>Streptomycetaceae</taxon>
        <taxon>Streptomyces</taxon>
        <taxon>Streptomyces violaceusniger group</taxon>
    </lineage>
</organism>
<protein>
    <recommendedName>
        <fullName evidence="4">Cupin type-1 domain-containing protein</fullName>
    </recommendedName>
</protein>
<evidence type="ECO:0000313" key="2">
    <source>
        <dbReference type="EMBL" id="GAA0976834.1"/>
    </source>
</evidence>
<accession>A0ABN1S7Z6</accession>
<dbReference type="Proteomes" id="UP001500033">
    <property type="component" value="Unassembled WGS sequence"/>
</dbReference>
<feature type="compositionally biased region" description="Low complexity" evidence="1">
    <location>
        <begin position="89"/>
        <end position="103"/>
    </location>
</feature>
<evidence type="ECO:0008006" key="4">
    <source>
        <dbReference type="Google" id="ProtNLM"/>
    </source>
</evidence>
<sequence>MPERVIKAGETLFEPGGDVIHYQNGNALSDAPSKFVVFMLCAPGQPMLTLVDEEELAKRAHLRHPRPTDRPAAAAAADAAIRARRMARWSRSSPAQAQAQAHAQAHRHGSGHGGAAVYGPRHERGGAAHPLTRARVGETP</sequence>
<dbReference type="EMBL" id="BAAAIE010000013">
    <property type="protein sequence ID" value="GAA0976834.1"/>
    <property type="molecule type" value="Genomic_DNA"/>
</dbReference>